<feature type="domain" description="MucB/RseB N-terminal" evidence="6">
    <location>
        <begin position="38"/>
        <end position="198"/>
    </location>
</feature>
<dbReference type="Gene3D" id="2.50.20.10">
    <property type="entry name" value="Lipoprotein localisation LolA/LolB/LppX"/>
    <property type="match status" value="1"/>
</dbReference>
<keyword evidence="4" id="KW-0574">Periplasm</keyword>
<evidence type="ECO:0000256" key="2">
    <source>
        <dbReference type="ARBA" id="ARBA00008150"/>
    </source>
</evidence>
<evidence type="ECO:0000256" key="5">
    <source>
        <dbReference type="SAM" id="SignalP"/>
    </source>
</evidence>
<keyword evidence="9" id="KW-1185">Reference proteome</keyword>
<sequence>MAGLRSKSWKNFVFALPAAFLLPALVFAGDCPEVDLEAIKWLDRMTRSVDEVSYHGVVTFQRDGQDMQVMQVSRVVDGDTSFERLTQLTGQGAEILRASHPLQCVHPGHKLLRMGQDLQDGECGLSRLYRFRVTEGERVAGRKAVRLEVAPRDLYRYGYILELDRRTGLLLKSVTVGRGSRMLEKFQFADIAYNSRLPEGAEINLVHEAEHPAPGEAREERSLPQAWQVGWLPRGFTATDTPLPNAARRTFTDGLAVFSIFIEELDRSIRPGEGVVRSGSTTSYTRGMNVGDEPVLVTVVGEIPVNTARMVADSVAWTH</sequence>
<dbReference type="Gene3D" id="3.30.200.100">
    <property type="entry name" value="MucB/RseB, C-terminal domain"/>
    <property type="match status" value="1"/>
</dbReference>
<dbReference type="PIRSF" id="PIRSF005427">
    <property type="entry name" value="RseB"/>
    <property type="match status" value="1"/>
</dbReference>
<dbReference type="GO" id="GO:0030288">
    <property type="term" value="C:outer membrane-bounded periplasmic space"/>
    <property type="evidence" value="ECO:0007669"/>
    <property type="project" value="TreeGrafter"/>
</dbReference>
<evidence type="ECO:0000256" key="3">
    <source>
        <dbReference type="ARBA" id="ARBA00022729"/>
    </source>
</evidence>
<dbReference type="PANTHER" id="PTHR38782">
    <property type="match status" value="1"/>
</dbReference>
<evidence type="ECO:0000313" key="9">
    <source>
        <dbReference type="Proteomes" id="UP000298050"/>
    </source>
</evidence>
<feature type="signal peptide" evidence="5">
    <location>
        <begin position="1"/>
        <end position="28"/>
    </location>
</feature>
<dbReference type="Pfam" id="PF03888">
    <property type="entry name" value="MucB_RseB"/>
    <property type="match status" value="1"/>
</dbReference>
<dbReference type="InterPro" id="IPR033436">
    <property type="entry name" value="MucB/RseB_C"/>
</dbReference>
<feature type="domain" description="MucB/RseB C-terminal" evidence="7">
    <location>
        <begin position="224"/>
        <end position="315"/>
    </location>
</feature>
<evidence type="ECO:0000256" key="1">
    <source>
        <dbReference type="ARBA" id="ARBA00004418"/>
    </source>
</evidence>
<protein>
    <submittedName>
        <fullName evidence="8">Negative regulator for alginate biosynthesis</fullName>
    </submittedName>
</protein>
<dbReference type="OrthoDB" id="7067274at2"/>
<gene>
    <name evidence="8" type="ORF">E4634_05515</name>
</gene>
<comment type="subcellular location">
    <subcellularLocation>
        <location evidence="1">Periplasm</location>
    </subcellularLocation>
</comment>
<dbReference type="RefSeq" id="WP_135441631.1">
    <property type="nucleotide sequence ID" value="NZ_SRLE01000005.1"/>
</dbReference>
<feature type="chain" id="PRO_5021410508" evidence="5">
    <location>
        <begin position="29"/>
        <end position="319"/>
    </location>
</feature>
<evidence type="ECO:0000259" key="7">
    <source>
        <dbReference type="Pfam" id="PF17188"/>
    </source>
</evidence>
<dbReference type="Proteomes" id="UP000298050">
    <property type="component" value="Unassembled WGS sequence"/>
</dbReference>
<dbReference type="InterPro" id="IPR038484">
    <property type="entry name" value="MucB/RseB_C_sf"/>
</dbReference>
<dbReference type="Pfam" id="PF17188">
    <property type="entry name" value="MucB_RseB_C"/>
    <property type="match status" value="1"/>
</dbReference>
<dbReference type="CDD" id="cd16327">
    <property type="entry name" value="RseB"/>
    <property type="match status" value="1"/>
</dbReference>
<dbReference type="GO" id="GO:0032885">
    <property type="term" value="P:regulation of polysaccharide biosynthetic process"/>
    <property type="evidence" value="ECO:0007669"/>
    <property type="project" value="TreeGrafter"/>
</dbReference>
<reference evidence="8 9" key="1">
    <citation type="submission" date="2019-04" db="EMBL/GenBank/DDBJ databases">
        <title>Taxonomy of novel Haliea sp. from mangrove soil of West Coast of India.</title>
        <authorList>
            <person name="Verma A."/>
            <person name="Kumar P."/>
            <person name="Krishnamurthi S."/>
        </authorList>
    </citation>
    <scope>NUCLEOTIDE SEQUENCE [LARGE SCALE GENOMIC DNA]</scope>
    <source>
        <strain evidence="8 9">SAOS-164</strain>
    </source>
</reference>
<keyword evidence="3 5" id="KW-0732">Signal</keyword>
<comment type="similarity">
    <text evidence="2">Belongs to the RseB family.</text>
</comment>
<proteinExistence type="inferred from homology"/>
<dbReference type="PANTHER" id="PTHR38782:SF1">
    <property type="entry name" value="SIGMA-E FACTOR REGULATORY PROTEIN RSEB"/>
    <property type="match status" value="1"/>
</dbReference>
<organism evidence="8 9">
    <name type="scientific">Mangrovimicrobium sediminis</name>
    <dbReference type="NCBI Taxonomy" id="2562682"/>
    <lineage>
        <taxon>Bacteria</taxon>
        <taxon>Pseudomonadati</taxon>
        <taxon>Pseudomonadota</taxon>
        <taxon>Gammaproteobacteria</taxon>
        <taxon>Cellvibrionales</taxon>
        <taxon>Halieaceae</taxon>
        <taxon>Mangrovimicrobium</taxon>
    </lineage>
</organism>
<dbReference type="InterPro" id="IPR033434">
    <property type="entry name" value="MucB/RseB_N"/>
</dbReference>
<evidence type="ECO:0000259" key="6">
    <source>
        <dbReference type="Pfam" id="PF03888"/>
    </source>
</evidence>
<evidence type="ECO:0000313" key="8">
    <source>
        <dbReference type="EMBL" id="TGD74659.1"/>
    </source>
</evidence>
<dbReference type="AlphaFoldDB" id="A0A4Z0M587"/>
<dbReference type="EMBL" id="SRLE01000005">
    <property type="protein sequence ID" value="TGD74659.1"/>
    <property type="molecule type" value="Genomic_DNA"/>
</dbReference>
<name>A0A4Z0M587_9GAMM</name>
<accession>A0A4Z0M587</accession>
<evidence type="ECO:0000256" key="4">
    <source>
        <dbReference type="ARBA" id="ARBA00022764"/>
    </source>
</evidence>
<dbReference type="GO" id="GO:0045152">
    <property type="term" value="F:antisigma factor binding"/>
    <property type="evidence" value="ECO:0007669"/>
    <property type="project" value="TreeGrafter"/>
</dbReference>
<comment type="caution">
    <text evidence="8">The sequence shown here is derived from an EMBL/GenBank/DDBJ whole genome shotgun (WGS) entry which is preliminary data.</text>
</comment>
<dbReference type="InterPro" id="IPR005588">
    <property type="entry name" value="MucB_RseB"/>
</dbReference>